<dbReference type="InterPro" id="IPR013785">
    <property type="entry name" value="Aldolase_TIM"/>
</dbReference>
<dbReference type="GO" id="GO:0004557">
    <property type="term" value="F:alpha-galactosidase activity"/>
    <property type="evidence" value="ECO:0007669"/>
    <property type="project" value="InterPro"/>
</dbReference>
<accession>K1U0I8</accession>
<dbReference type="SUPFAM" id="SSF51445">
    <property type="entry name" value="(Trans)glycosidases"/>
    <property type="match status" value="1"/>
</dbReference>
<evidence type="ECO:0000313" key="1">
    <source>
        <dbReference type="EMBL" id="EKC73409.1"/>
    </source>
</evidence>
<dbReference type="PRINTS" id="PR00743">
    <property type="entry name" value="GLHYDRLASE36"/>
</dbReference>
<comment type="caution">
    <text evidence="1">The sequence shown here is derived from an EMBL/GenBank/DDBJ whole genome shotgun (WGS) entry which is preliminary data.</text>
</comment>
<protein>
    <submittedName>
        <fullName evidence="1">Glycoside hydrolase, clan GH-D</fullName>
        <ecNumber evidence="1">3.2.1.-</ecNumber>
    </submittedName>
</protein>
<dbReference type="Gene3D" id="3.20.20.70">
    <property type="entry name" value="Aldolase class I"/>
    <property type="match status" value="1"/>
</dbReference>
<organism evidence="1">
    <name type="scientific">human gut metagenome</name>
    <dbReference type="NCBI Taxonomy" id="408170"/>
    <lineage>
        <taxon>unclassified sequences</taxon>
        <taxon>metagenomes</taxon>
        <taxon>organismal metagenomes</taxon>
    </lineage>
</organism>
<feature type="non-terminal residue" evidence="1">
    <location>
        <position position="90"/>
    </location>
</feature>
<dbReference type="InterPro" id="IPR017853">
    <property type="entry name" value="GH"/>
</dbReference>
<dbReference type="AlphaFoldDB" id="K1U0I8"/>
<keyword evidence="1" id="KW-0378">Hydrolase</keyword>
<gene>
    <name evidence="1" type="ORF">OBE_02404</name>
</gene>
<reference evidence="1" key="1">
    <citation type="journal article" date="2013" name="Environ. Microbiol.">
        <title>Microbiota from the distal guts of lean and obese adolescents exhibit partial functional redundancy besides clear differences in community structure.</title>
        <authorList>
            <person name="Ferrer M."/>
            <person name="Ruiz A."/>
            <person name="Lanza F."/>
            <person name="Haange S.B."/>
            <person name="Oberbach A."/>
            <person name="Till H."/>
            <person name="Bargiela R."/>
            <person name="Campoy C."/>
            <person name="Segura M.T."/>
            <person name="Richter M."/>
            <person name="von Bergen M."/>
            <person name="Seifert J."/>
            <person name="Suarez A."/>
        </authorList>
    </citation>
    <scope>NUCLEOTIDE SEQUENCE</scope>
</reference>
<name>K1U0I8_9ZZZZ</name>
<sequence>MELPADRQGELYHRYVLGVYELQDRLLQEFPHLLLENCSGGGARFDPGMLYYSPQIWCSDDMDAIERLKIQEGTMLLYPLVHHGRPCIRT</sequence>
<proteinExistence type="predicted"/>
<dbReference type="EMBL" id="AJWZ01001566">
    <property type="protein sequence ID" value="EKC73409.1"/>
    <property type="molecule type" value="Genomic_DNA"/>
</dbReference>
<dbReference type="GO" id="GO:0016052">
    <property type="term" value="P:carbohydrate catabolic process"/>
    <property type="evidence" value="ECO:0007669"/>
    <property type="project" value="InterPro"/>
</dbReference>
<dbReference type="InterPro" id="IPR002252">
    <property type="entry name" value="Glyco_hydro_36"/>
</dbReference>
<keyword evidence="1" id="KW-0326">Glycosidase</keyword>
<dbReference type="EC" id="3.2.1.-" evidence="1"/>
<dbReference type="Pfam" id="PF02065">
    <property type="entry name" value="Melibiase"/>
    <property type="match status" value="1"/>
</dbReference>